<dbReference type="SUPFAM" id="SSF46626">
    <property type="entry name" value="Cytochrome c"/>
    <property type="match status" value="3"/>
</dbReference>
<dbReference type="Pfam" id="PF13442">
    <property type="entry name" value="Cytochrome_CBB3"/>
    <property type="match status" value="1"/>
</dbReference>
<evidence type="ECO:0000256" key="2">
    <source>
        <dbReference type="ARBA" id="ARBA00022617"/>
    </source>
</evidence>
<feature type="domain" description="Cytochrome c" evidence="8">
    <location>
        <begin position="68"/>
        <end position="154"/>
    </location>
</feature>
<keyword evidence="7" id="KW-0812">Transmembrane</keyword>
<dbReference type="InterPro" id="IPR009056">
    <property type="entry name" value="Cyt_c-like_dom"/>
</dbReference>
<feature type="domain" description="Cytochrome c" evidence="8">
    <location>
        <begin position="169"/>
        <end position="249"/>
    </location>
</feature>
<feature type="domain" description="Cytochrome c" evidence="8">
    <location>
        <begin position="261"/>
        <end position="350"/>
    </location>
</feature>
<evidence type="ECO:0000259" key="8">
    <source>
        <dbReference type="PROSITE" id="PS51007"/>
    </source>
</evidence>
<proteinExistence type="predicted"/>
<reference evidence="9 10" key="1">
    <citation type="submission" date="2020-11" db="EMBL/GenBank/DDBJ databases">
        <authorList>
            <person name="Lassalle F."/>
        </authorList>
    </citation>
    <scope>NUCLEOTIDE SEQUENCE [LARGE SCALE GENOMIC DNA]</scope>
    <source>
        <strain evidence="9 10">JC140</strain>
    </source>
</reference>
<dbReference type="RefSeq" id="WP_142592795.1">
    <property type="nucleotide sequence ID" value="NZ_CABFWF030000012.1"/>
</dbReference>
<evidence type="ECO:0000256" key="1">
    <source>
        <dbReference type="ARBA" id="ARBA00022448"/>
    </source>
</evidence>
<keyword evidence="10" id="KW-1185">Reference proteome</keyword>
<dbReference type="Pfam" id="PF00034">
    <property type="entry name" value="Cytochrom_C"/>
    <property type="match status" value="1"/>
</dbReference>
<evidence type="ECO:0000256" key="7">
    <source>
        <dbReference type="SAM" id="Phobius"/>
    </source>
</evidence>
<keyword evidence="7" id="KW-1133">Transmembrane helix</keyword>
<comment type="caution">
    <text evidence="9">The sequence shown here is derived from an EMBL/GenBank/DDBJ whole genome shotgun (WGS) entry which is preliminary data.</text>
</comment>
<evidence type="ECO:0000256" key="5">
    <source>
        <dbReference type="ARBA" id="ARBA00023004"/>
    </source>
</evidence>
<evidence type="ECO:0000256" key="3">
    <source>
        <dbReference type="ARBA" id="ARBA00022723"/>
    </source>
</evidence>
<dbReference type="InterPro" id="IPR050597">
    <property type="entry name" value="Cytochrome_c_Oxidase_Subunit"/>
</dbReference>
<evidence type="ECO:0000256" key="4">
    <source>
        <dbReference type="ARBA" id="ARBA00022982"/>
    </source>
</evidence>
<keyword evidence="7" id="KW-0472">Membrane</keyword>
<accession>A0ABN7JNZ9</accession>
<evidence type="ECO:0000313" key="10">
    <source>
        <dbReference type="Proteomes" id="UP000606921"/>
    </source>
</evidence>
<keyword evidence="3 6" id="KW-0479">Metal-binding</keyword>
<dbReference type="Proteomes" id="UP000606921">
    <property type="component" value="Unassembled WGS sequence"/>
</dbReference>
<dbReference type="PANTHER" id="PTHR33751:SF9">
    <property type="entry name" value="CYTOCHROME C4"/>
    <property type="match status" value="1"/>
</dbReference>
<gene>
    <name evidence="9" type="ORF">REJC140_00756</name>
</gene>
<keyword evidence="2 6" id="KW-0349">Heme</keyword>
<organism evidence="9 10">
    <name type="scientific">Pseudorhizobium endolithicum</name>
    <dbReference type="NCBI Taxonomy" id="1191678"/>
    <lineage>
        <taxon>Bacteria</taxon>
        <taxon>Pseudomonadati</taxon>
        <taxon>Pseudomonadota</taxon>
        <taxon>Alphaproteobacteria</taxon>
        <taxon>Hyphomicrobiales</taxon>
        <taxon>Rhizobiaceae</taxon>
        <taxon>Rhizobium/Agrobacterium group</taxon>
        <taxon>Pseudorhizobium</taxon>
    </lineage>
</organism>
<evidence type="ECO:0000256" key="6">
    <source>
        <dbReference type="PROSITE-ProRule" id="PRU00433"/>
    </source>
</evidence>
<sequence length="355" mass="38822">MIVRWKHLIIGAVLLPVIGLLVGWSGLIGVGASSGHWAVTDWFLHWVMRNSVRTAAISVDAPPLDDPALLPHAAGHYETGCAICHGSPTQPRSEAVLAMLPVPPDLKMVVPTWTDEELFQIVQHGVRFTGMPAWPTEVRPDEVWAMVAFLRELPEMSAERYHEVSGLHPPPMEGEVSPLPITCESCHSERKLSASSLIPSLAGQSEAYLLESLRAYSEGERPSGIMEVAAGTLPEAALPDLARYYARQQRPQRPPLPADQALLDKGRMLAERGRPGEKVPACLSCHEKAGANPVYPKLSGQSRPYLERQLNLFKQGVRGGTSYSHLMTEAARKLTDEDIAAAAAYFAQRRVPSMP</sequence>
<dbReference type="PANTHER" id="PTHR33751">
    <property type="entry name" value="CBB3-TYPE CYTOCHROME C OXIDASE SUBUNIT FIXP"/>
    <property type="match status" value="1"/>
</dbReference>
<name>A0ABN7JNZ9_9HYPH</name>
<keyword evidence="5 6" id="KW-0408">Iron</keyword>
<keyword evidence="4" id="KW-0249">Electron transport</keyword>
<keyword evidence="1" id="KW-0813">Transport</keyword>
<feature type="transmembrane region" description="Helical" evidence="7">
    <location>
        <begin position="7"/>
        <end position="27"/>
    </location>
</feature>
<dbReference type="PROSITE" id="PS51007">
    <property type="entry name" value="CYTC"/>
    <property type="match status" value="3"/>
</dbReference>
<protein>
    <submittedName>
        <fullName evidence="9">Cytochrome c553</fullName>
    </submittedName>
</protein>
<dbReference type="InterPro" id="IPR036909">
    <property type="entry name" value="Cyt_c-like_dom_sf"/>
</dbReference>
<dbReference type="Gene3D" id="1.10.760.10">
    <property type="entry name" value="Cytochrome c-like domain"/>
    <property type="match status" value="3"/>
</dbReference>
<evidence type="ECO:0000313" key="9">
    <source>
        <dbReference type="EMBL" id="CAD7039478.1"/>
    </source>
</evidence>
<dbReference type="EMBL" id="CABFWF030000012">
    <property type="protein sequence ID" value="CAD7039478.1"/>
    <property type="molecule type" value="Genomic_DNA"/>
</dbReference>